<dbReference type="Proteomes" id="UP000001876">
    <property type="component" value="Unassembled WGS sequence"/>
</dbReference>
<dbReference type="InterPro" id="IPR009852">
    <property type="entry name" value="CENPJ_C_dom"/>
</dbReference>
<dbReference type="EMBL" id="GG663740">
    <property type="protein sequence ID" value="EEH56301.1"/>
    <property type="molecule type" value="Genomic_DNA"/>
</dbReference>
<reference evidence="3 4" key="1">
    <citation type="journal article" date="2009" name="Science">
        <title>Green evolution and dynamic adaptations revealed by genomes of the marine picoeukaryotes Micromonas.</title>
        <authorList>
            <person name="Worden A.Z."/>
            <person name="Lee J.H."/>
            <person name="Mock T."/>
            <person name="Rouze P."/>
            <person name="Simmons M.P."/>
            <person name="Aerts A.L."/>
            <person name="Allen A.E."/>
            <person name="Cuvelier M.L."/>
            <person name="Derelle E."/>
            <person name="Everett M.V."/>
            <person name="Foulon E."/>
            <person name="Grimwood J."/>
            <person name="Gundlach H."/>
            <person name="Henrissat B."/>
            <person name="Napoli C."/>
            <person name="McDonald S.M."/>
            <person name="Parker M.S."/>
            <person name="Rombauts S."/>
            <person name="Salamov A."/>
            <person name="Von Dassow P."/>
            <person name="Badger J.H."/>
            <person name="Coutinho P.M."/>
            <person name="Demir E."/>
            <person name="Dubchak I."/>
            <person name="Gentemann C."/>
            <person name="Eikrem W."/>
            <person name="Gready J.E."/>
            <person name="John U."/>
            <person name="Lanier W."/>
            <person name="Lindquist E.A."/>
            <person name="Lucas S."/>
            <person name="Mayer K.F."/>
            <person name="Moreau H."/>
            <person name="Not F."/>
            <person name="Otillar R."/>
            <person name="Panaud O."/>
            <person name="Pangilinan J."/>
            <person name="Paulsen I."/>
            <person name="Piegu B."/>
            <person name="Poliakov A."/>
            <person name="Robbens S."/>
            <person name="Schmutz J."/>
            <person name="Toulza E."/>
            <person name="Wyss T."/>
            <person name="Zelensky A."/>
            <person name="Zhou K."/>
            <person name="Armbrust E.V."/>
            <person name="Bhattacharya D."/>
            <person name="Goodenough U.W."/>
            <person name="Van de Peer Y."/>
            <person name="Grigoriev I.V."/>
        </authorList>
    </citation>
    <scope>NUCLEOTIDE SEQUENCE [LARGE SCALE GENOMIC DNA]</scope>
    <source>
        <strain evidence="3 4">CCMP1545</strain>
    </source>
</reference>
<dbReference type="AlphaFoldDB" id="C1MUC4"/>
<dbReference type="KEGG" id="mpp:MICPUCDRAFT_69510"/>
<dbReference type="GeneID" id="9684914"/>
<dbReference type="Pfam" id="PF07202">
    <property type="entry name" value="Tcp10_C"/>
    <property type="match status" value="1"/>
</dbReference>
<dbReference type="RefSeq" id="XP_003059169.1">
    <property type="nucleotide sequence ID" value="XM_003059123.1"/>
</dbReference>
<evidence type="ECO:0000313" key="4">
    <source>
        <dbReference type="Proteomes" id="UP000001876"/>
    </source>
</evidence>
<gene>
    <name evidence="3" type="ORF">MICPUCDRAFT_69510</name>
</gene>
<dbReference type="Gene3D" id="2.60.450.20">
    <property type="match status" value="1"/>
</dbReference>
<feature type="domain" description="Centromere protein J C-terminal" evidence="2">
    <location>
        <begin position="58"/>
        <end position="80"/>
    </location>
</feature>
<evidence type="ECO:0000259" key="2">
    <source>
        <dbReference type="Pfam" id="PF07202"/>
    </source>
</evidence>
<evidence type="ECO:0000256" key="1">
    <source>
        <dbReference type="ARBA" id="ARBA00005627"/>
    </source>
</evidence>
<dbReference type="PANTHER" id="PTHR10331">
    <property type="entry name" value="T COMPLEX PROTEIN 10"/>
    <property type="match status" value="1"/>
</dbReference>
<dbReference type="InterPro" id="IPR026581">
    <property type="entry name" value="TCP10L/CENPJ"/>
</dbReference>
<accession>C1MUC4</accession>
<dbReference type="OrthoDB" id="10252174at2759"/>
<dbReference type="PANTHER" id="PTHR10331:SF6">
    <property type="entry name" value="SPINDLE ASSEMBLY ABNORMAL 4"/>
    <property type="match status" value="1"/>
</dbReference>
<organism evidence="4">
    <name type="scientific">Micromonas pusilla (strain CCMP1545)</name>
    <name type="common">Picoplanktonic green alga</name>
    <dbReference type="NCBI Taxonomy" id="564608"/>
    <lineage>
        <taxon>Eukaryota</taxon>
        <taxon>Viridiplantae</taxon>
        <taxon>Chlorophyta</taxon>
        <taxon>Mamiellophyceae</taxon>
        <taxon>Mamiellales</taxon>
        <taxon>Mamiellaceae</taxon>
        <taxon>Micromonas</taxon>
    </lineage>
</organism>
<name>C1MUC4_MICPC</name>
<keyword evidence="4" id="KW-1185">Reference proteome</keyword>
<evidence type="ECO:0000313" key="3">
    <source>
        <dbReference type="EMBL" id="EEH56301.1"/>
    </source>
</evidence>
<sequence length="85" mass="9713">MEGPISTVYFTNGDVKRSHPGGRVEYYYKEVDTWHTTHPGGAEVYHFPSGQTEAHGLDGYKEILFPDGLLRRVYPDGREEDQPTR</sequence>
<protein>
    <submittedName>
        <fullName evidence="3">Predicted protein</fullName>
    </submittedName>
</protein>
<proteinExistence type="inferred from homology"/>
<dbReference type="STRING" id="564608.C1MUC4"/>
<dbReference type="InterPro" id="IPR047002">
    <property type="entry name" value="Tcp10_C_sf"/>
</dbReference>
<comment type="similarity">
    <text evidence="1">Belongs to the TCP10 family.</text>
</comment>
<dbReference type="eggNOG" id="ENOG502QQR0">
    <property type="taxonomic scope" value="Eukaryota"/>
</dbReference>